<accession>A0A439D4K0</accession>
<protein>
    <submittedName>
        <fullName evidence="2">Uncharacterized protein</fullName>
    </submittedName>
</protein>
<organism evidence="2 3">
    <name type="scientific">Xylaria grammica</name>
    <dbReference type="NCBI Taxonomy" id="363999"/>
    <lineage>
        <taxon>Eukaryota</taxon>
        <taxon>Fungi</taxon>
        <taxon>Dikarya</taxon>
        <taxon>Ascomycota</taxon>
        <taxon>Pezizomycotina</taxon>
        <taxon>Sordariomycetes</taxon>
        <taxon>Xylariomycetidae</taxon>
        <taxon>Xylariales</taxon>
        <taxon>Xylariaceae</taxon>
        <taxon>Xylaria</taxon>
    </lineage>
</organism>
<feature type="compositionally biased region" description="Polar residues" evidence="1">
    <location>
        <begin position="20"/>
        <end position="34"/>
    </location>
</feature>
<sequence length="190" mass="21198">MQLKRKRSESELSTSTASTFNSPTRFSSFSPQSTDVSMDTDSFAFTANFPASPLSRFGNKALHFPHVPGRTMKRMRDNRPSENEVHQRTLNMLYSAQRQQTHRKCTDSQQLHHVPVAAQPVPPSSSSHQANLHSFWNLPSRPSAPPAELGGDDEGMMMDVDDMSDTRGSSCGASKMLSLRGNNNESWGWR</sequence>
<dbReference type="EMBL" id="RYZI01000159">
    <property type="protein sequence ID" value="RWA09310.1"/>
    <property type="molecule type" value="Genomic_DNA"/>
</dbReference>
<dbReference type="STRING" id="363999.A0A439D4K0"/>
<gene>
    <name evidence="2" type="ORF">EKO27_g5791</name>
</gene>
<evidence type="ECO:0000313" key="3">
    <source>
        <dbReference type="Proteomes" id="UP000286045"/>
    </source>
</evidence>
<evidence type="ECO:0000256" key="1">
    <source>
        <dbReference type="SAM" id="MobiDB-lite"/>
    </source>
</evidence>
<proteinExistence type="predicted"/>
<feature type="compositionally biased region" description="Acidic residues" evidence="1">
    <location>
        <begin position="150"/>
        <end position="163"/>
    </location>
</feature>
<feature type="compositionally biased region" description="Polar residues" evidence="1">
    <location>
        <begin position="180"/>
        <end position="190"/>
    </location>
</feature>
<comment type="caution">
    <text evidence="2">The sequence shown here is derived from an EMBL/GenBank/DDBJ whole genome shotgun (WGS) entry which is preliminary data.</text>
</comment>
<feature type="region of interest" description="Disordered" evidence="1">
    <location>
        <begin position="136"/>
        <end position="190"/>
    </location>
</feature>
<name>A0A439D4K0_9PEZI</name>
<feature type="region of interest" description="Disordered" evidence="1">
    <location>
        <begin position="1"/>
        <end position="34"/>
    </location>
</feature>
<dbReference type="Proteomes" id="UP000286045">
    <property type="component" value="Unassembled WGS sequence"/>
</dbReference>
<keyword evidence="3" id="KW-1185">Reference proteome</keyword>
<dbReference type="AlphaFoldDB" id="A0A439D4K0"/>
<evidence type="ECO:0000313" key="2">
    <source>
        <dbReference type="EMBL" id="RWA09310.1"/>
    </source>
</evidence>
<reference evidence="2 3" key="1">
    <citation type="submission" date="2018-12" db="EMBL/GenBank/DDBJ databases">
        <title>Draft genome sequence of Xylaria grammica IHI A82.</title>
        <authorList>
            <person name="Buettner E."/>
            <person name="Kellner H."/>
        </authorList>
    </citation>
    <scope>NUCLEOTIDE SEQUENCE [LARGE SCALE GENOMIC DNA]</scope>
    <source>
        <strain evidence="2 3">IHI A82</strain>
    </source>
</reference>